<dbReference type="EMBL" id="CACVAU010000050">
    <property type="protein sequence ID" value="CAA6817040.1"/>
    <property type="molecule type" value="Genomic_DNA"/>
</dbReference>
<organism evidence="2">
    <name type="scientific">uncultured Sulfurovum sp</name>
    <dbReference type="NCBI Taxonomy" id="269237"/>
    <lineage>
        <taxon>Bacteria</taxon>
        <taxon>Pseudomonadati</taxon>
        <taxon>Campylobacterota</taxon>
        <taxon>Epsilonproteobacteria</taxon>
        <taxon>Campylobacterales</taxon>
        <taxon>Sulfurovaceae</taxon>
        <taxon>Sulfurovum</taxon>
        <taxon>environmental samples</taxon>
    </lineage>
</organism>
<evidence type="ECO:0000313" key="2">
    <source>
        <dbReference type="EMBL" id="CAA6817040.1"/>
    </source>
</evidence>
<dbReference type="AlphaFoldDB" id="A0A6S6TKJ0"/>
<gene>
    <name evidence="2" type="ORF">HELGO_WM4734</name>
</gene>
<dbReference type="InterPro" id="IPR022572">
    <property type="entry name" value="DNA_rep/recomb_RecO_N"/>
</dbReference>
<dbReference type="NCBIfam" id="NF010483">
    <property type="entry name" value="PRK13908.1"/>
    <property type="match status" value="1"/>
</dbReference>
<evidence type="ECO:0000259" key="1">
    <source>
        <dbReference type="Pfam" id="PF13114"/>
    </source>
</evidence>
<protein>
    <recommendedName>
        <fullName evidence="1">DNA replication/recombination mediator RecO N-terminal domain-containing protein</fullName>
    </recommendedName>
</protein>
<sequence>MHGFIINIKKAKNEDVIVTVLSSHAITDYWRFFGARHSILQIGNLVDFEVSESKKSFMPNMRSLSHISFPWIFSNNHLLIWQNFIKLFEPHLKDALDLDPFYFNLLLEIARKWDKQNPKRLAVEAYVSLLNHEGRLYDNGFCYVCDEILEEQIGLMRAFLPAHPKCIYAHPLNKKEIFTLYNTQSTIHLDDETVEKLYFILLKGF</sequence>
<reference evidence="2" key="1">
    <citation type="submission" date="2020-01" db="EMBL/GenBank/DDBJ databases">
        <authorList>
            <person name="Meier V. D."/>
            <person name="Meier V D."/>
        </authorList>
    </citation>
    <scope>NUCLEOTIDE SEQUENCE</scope>
    <source>
        <strain evidence="2">HLG_WM_MAG_05</strain>
    </source>
</reference>
<proteinExistence type="predicted"/>
<accession>A0A6S6TKJ0</accession>
<feature type="domain" description="DNA replication/recombination mediator RecO N-terminal" evidence="1">
    <location>
        <begin position="1"/>
        <end position="72"/>
    </location>
</feature>
<dbReference type="Pfam" id="PF13114">
    <property type="entry name" value="RecO_N_2"/>
    <property type="match status" value="1"/>
</dbReference>
<name>A0A6S6TKJ0_9BACT</name>